<dbReference type="Proteomes" id="UP000008467">
    <property type="component" value="Chromosome"/>
</dbReference>
<dbReference type="STRING" id="642492.Clole_1655"/>
<evidence type="ECO:0000313" key="5">
    <source>
        <dbReference type="EMBL" id="ADZ83379.1"/>
    </source>
</evidence>
<keyword evidence="6" id="KW-1185">Reference proteome</keyword>
<dbReference type="eggNOG" id="COG0640">
    <property type="taxonomic scope" value="Bacteria"/>
</dbReference>
<dbReference type="InterPro" id="IPR011991">
    <property type="entry name" value="ArsR-like_HTH"/>
</dbReference>
<evidence type="ECO:0000259" key="4">
    <source>
        <dbReference type="PROSITE" id="PS50987"/>
    </source>
</evidence>
<dbReference type="GO" id="GO:0003700">
    <property type="term" value="F:DNA-binding transcription factor activity"/>
    <property type="evidence" value="ECO:0007669"/>
    <property type="project" value="InterPro"/>
</dbReference>
<dbReference type="AlphaFoldDB" id="F2JLI8"/>
<reference evidence="5 6" key="1">
    <citation type="journal article" date="2011" name="J. Bacteriol.">
        <title>Complete genome sequence of the cellulose-degrading bacterium Cellulosilyticum lentocellum.</title>
        <authorList>
            <consortium name="US DOE Joint Genome Institute"/>
            <person name="Miller D.A."/>
            <person name="Suen G."/>
            <person name="Bruce D."/>
            <person name="Copeland A."/>
            <person name="Cheng J.F."/>
            <person name="Detter C."/>
            <person name="Goodwin L.A."/>
            <person name="Han C.S."/>
            <person name="Hauser L.J."/>
            <person name="Land M.L."/>
            <person name="Lapidus A."/>
            <person name="Lucas S."/>
            <person name="Meincke L."/>
            <person name="Pitluck S."/>
            <person name="Tapia R."/>
            <person name="Teshima H."/>
            <person name="Woyke T."/>
            <person name="Fox B.G."/>
            <person name="Angert E.R."/>
            <person name="Currie C.R."/>
        </authorList>
    </citation>
    <scope>NUCLEOTIDE SEQUENCE [LARGE SCALE GENOMIC DNA]</scope>
    <source>
        <strain evidence="6">ATCC 49066 / DSM 5427 / NCIMB 11756 / RHM5</strain>
    </source>
</reference>
<dbReference type="CDD" id="cd00090">
    <property type="entry name" value="HTH_ARSR"/>
    <property type="match status" value="1"/>
</dbReference>
<dbReference type="GO" id="GO:0003677">
    <property type="term" value="F:DNA binding"/>
    <property type="evidence" value="ECO:0007669"/>
    <property type="project" value="UniProtKB-KW"/>
</dbReference>
<dbReference type="PRINTS" id="PR00778">
    <property type="entry name" value="HTHARSR"/>
</dbReference>
<keyword evidence="2" id="KW-0238">DNA-binding</keyword>
<evidence type="ECO:0000256" key="3">
    <source>
        <dbReference type="ARBA" id="ARBA00023163"/>
    </source>
</evidence>
<dbReference type="Gene3D" id="1.10.10.10">
    <property type="entry name" value="Winged helix-like DNA-binding domain superfamily/Winged helix DNA-binding domain"/>
    <property type="match status" value="1"/>
</dbReference>
<dbReference type="EMBL" id="CP002582">
    <property type="protein sequence ID" value="ADZ83379.1"/>
    <property type="molecule type" value="Genomic_DNA"/>
</dbReference>
<dbReference type="HOGENOM" id="CLU_097806_3_5_9"/>
<dbReference type="InterPro" id="IPR036388">
    <property type="entry name" value="WH-like_DNA-bd_sf"/>
</dbReference>
<gene>
    <name evidence="5" type="ordered locus">Clole_1655</name>
</gene>
<proteinExistence type="predicted"/>
<keyword evidence="1" id="KW-0805">Transcription regulation</keyword>
<accession>F2JLI8</accession>
<dbReference type="SMART" id="SM00418">
    <property type="entry name" value="HTH_ARSR"/>
    <property type="match status" value="1"/>
</dbReference>
<organism evidence="5 6">
    <name type="scientific">Cellulosilyticum lentocellum (strain ATCC 49066 / DSM 5427 / NCIMB 11756 / RHM5)</name>
    <name type="common">Clostridium lentocellum</name>
    <dbReference type="NCBI Taxonomy" id="642492"/>
    <lineage>
        <taxon>Bacteria</taxon>
        <taxon>Bacillati</taxon>
        <taxon>Bacillota</taxon>
        <taxon>Clostridia</taxon>
        <taxon>Lachnospirales</taxon>
        <taxon>Cellulosilyticaceae</taxon>
        <taxon>Cellulosilyticum</taxon>
    </lineage>
</organism>
<protein>
    <submittedName>
        <fullName evidence="5">Regulatory protein ArsR</fullName>
    </submittedName>
</protein>
<evidence type="ECO:0000256" key="1">
    <source>
        <dbReference type="ARBA" id="ARBA00023015"/>
    </source>
</evidence>
<dbReference type="RefSeq" id="WP_013656676.1">
    <property type="nucleotide sequence ID" value="NC_015275.1"/>
</dbReference>
<keyword evidence="3" id="KW-0804">Transcription</keyword>
<dbReference type="PANTHER" id="PTHR33154">
    <property type="entry name" value="TRANSCRIPTIONAL REGULATOR, ARSR FAMILY"/>
    <property type="match status" value="1"/>
</dbReference>
<evidence type="ECO:0000256" key="2">
    <source>
        <dbReference type="ARBA" id="ARBA00023125"/>
    </source>
</evidence>
<dbReference type="InterPro" id="IPR051081">
    <property type="entry name" value="HTH_MetalResp_TranReg"/>
</dbReference>
<name>F2JLI8_CELLD</name>
<dbReference type="SUPFAM" id="SSF46785">
    <property type="entry name" value="Winged helix' DNA-binding domain"/>
    <property type="match status" value="1"/>
</dbReference>
<evidence type="ECO:0000313" key="6">
    <source>
        <dbReference type="Proteomes" id="UP000008467"/>
    </source>
</evidence>
<dbReference type="NCBIfam" id="NF033788">
    <property type="entry name" value="HTH_metalloreg"/>
    <property type="match status" value="1"/>
</dbReference>
<dbReference type="PROSITE" id="PS50987">
    <property type="entry name" value="HTH_ARSR_2"/>
    <property type="match status" value="1"/>
</dbReference>
<dbReference type="InterPro" id="IPR001845">
    <property type="entry name" value="HTH_ArsR_DNA-bd_dom"/>
</dbReference>
<dbReference type="KEGG" id="cle:Clole_1655"/>
<feature type="domain" description="HTH arsR-type" evidence="4">
    <location>
        <begin position="1"/>
        <end position="90"/>
    </location>
</feature>
<dbReference type="InterPro" id="IPR036390">
    <property type="entry name" value="WH_DNA-bd_sf"/>
</dbReference>
<dbReference type="PANTHER" id="PTHR33154:SF18">
    <property type="entry name" value="ARSENICAL RESISTANCE OPERON REPRESSOR"/>
    <property type="match status" value="1"/>
</dbReference>
<dbReference type="Pfam" id="PF01022">
    <property type="entry name" value="HTH_5"/>
    <property type="match status" value="1"/>
</dbReference>
<sequence length="90" mass="10595">MNEECREKAQLFKALSDSNRVMILEMLKDGEMCACHLLERFQITQPTLSHHMRLLCECDLVIARREGKWMHYSLNTKTLGALSDYFKEMI</sequence>